<evidence type="ECO:0000256" key="10">
    <source>
        <dbReference type="ARBA" id="ARBA00023136"/>
    </source>
</evidence>
<feature type="transmembrane region" description="Helical" evidence="14">
    <location>
        <begin position="6"/>
        <end position="29"/>
    </location>
</feature>
<feature type="transmembrane region" description="Helical" evidence="14">
    <location>
        <begin position="49"/>
        <end position="74"/>
    </location>
</feature>
<dbReference type="PROSITE" id="PS50283">
    <property type="entry name" value="NA_SOLUT_SYMP_3"/>
    <property type="match status" value="1"/>
</dbReference>
<feature type="transmembrane region" description="Helical" evidence="14">
    <location>
        <begin position="280"/>
        <end position="304"/>
    </location>
</feature>
<feature type="transmembrane region" description="Helical" evidence="14">
    <location>
        <begin position="197"/>
        <end position="225"/>
    </location>
</feature>
<keyword evidence="10 14" id="KW-0472">Membrane</keyword>
<accession>A0A3G1KWA7</accession>
<evidence type="ECO:0008006" key="17">
    <source>
        <dbReference type="Google" id="ProtNLM"/>
    </source>
</evidence>
<dbReference type="EMBL" id="CP017634">
    <property type="protein sequence ID" value="ATW26778.1"/>
    <property type="molecule type" value="Genomic_DNA"/>
</dbReference>
<evidence type="ECO:0000256" key="1">
    <source>
        <dbReference type="ARBA" id="ARBA00004651"/>
    </source>
</evidence>
<feature type="transmembrane region" description="Helical" evidence="14">
    <location>
        <begin position="461"/>
        <end position="479"/>
    </location>
</feature>
<evidence type="ECO:0000256" key="5">
    <source>
        <dbReference type="ARBA" id="ARBA00022692"/>
    </source>
</evidence>
<name>A0A3G1KWA7_FORW1</name>
<evidence type="ECO:0000256" key="8">
    <source>
        <dbReference type="ARBA" id="ARBA00023053"/>
    </source>
</evidence>
<feature type="transmembrane region" description="Helical" evidence="14">
    <location>
        <begin position="435"/>
        <end position="455"/>
    </location>
</feature>
<organism evidence="15 16">
    <name type="scientific">Formimonas warabiya</name>
    <dbReference type="NCBI Taxonomy" id="1761012"/>
    <lineage>
        <taxon>Bacteria</taxon>
        <taxon>Bacillati</taxon>
        <taxon>Bacillota</taxon>
        <taxon>Clostridia</taxon>
        <taxon>Eubacteriales</taxon>
        <taxon>Peptococcaceae</taxon>
        <taxon>Candidatus Formimonas</taxon>
    </lineage>
</organism>
<proteinExistence type="inferred from homology"/>
<evidence type="ECO:0000313" key="16">
    <source>
        <dbReference type="Proteomes" id="UP000323521"/>
    </source>
</evidence>
<dbReference type="Proteomes" id="UP000323521">
    <property type="component" value="Chromosome"/>
</dbReference>
<comment type="subcellular location">
    <subcellularLocation>
        <location evidence="1">Cell membrane</location>
        <topology evidence="1">Multi-pass membrane protein</topology>
    </subcellularLocation>
</comment>
<feature type="transmembrane region" description="Helical" evidence="14">
    <location>
        <begin position="245"/>
        <end position="268"/>
    </location>
</feature>
<sequence>MEMTNQEIIISCLFLAVFLVVFIYAAFFWKSSKLEGSSMEEFAVGSRTFSYFIVLCTLIGCFLTAGMYTGWFSWGMYEGLISQYLLVYGIASFFVMYIFSTRIWVWGKNFNLLTQPDFIQLRFRSKPLTLISAISGIIIEAPWCIIEMAALGWAVTAVTGGLIPKEIGIIFFTALIIAYTTYGGIKAVAGVEVLKGILVIVIVIGGSIAAIYKLVGGFGPMFHALMSAAPQNMTFNTGGTYSYSYWNSIIITGTLGCFGWISMFARIYTARSVAEVKKAASGGAILLVIVCALLLLLATATYLVPGALDLPDPNMSFFYVFEKAFGPFFLGISGILVIITAIGLIGLIVNAHAIVISENIIRELKPDMKDENRRKVTRWCIVGYSLIVMAVAMMDLPNLAHIAITFYEGIVQIIPLILFGIFWKRANKWSVGIGYVAGLVIAISIAAFPAAFPWAGGWTGGIYGFVVNILINIVLGFVIKQDTYVDELFEIIESYEEDSQGNAISQVNHNYVAHDHIG</sequence>
<evidence type="ECO:0000256" key="14">
    <source>
        <dbReference type="SAM" id="Phobius"/>
    </source>
</evidence>
<evidence type="ECO:0000256" key="12">
    <source>
        <dbReference type="ARBA" id="ARBA00033708"/>
    </source>
</evidence>
<evidence type="ECO:0000256" key="4">
    <source>
        <dbReference type="ARBA" id="ARBA00022475"/>
    </source>
</evidence>
<dbReference type="Pfam" id="PF00474">
    <property type="entry name" value="SSF"/>
    <property type="match status" value="1"/>
</dbReference>
<keyword evidence="8" id="KW-0915">Sodium</keyword>
<feature type="transmembrane region" description="Helical" evidence="14">
    <location>
        <begin position="400"/>
        <end position="423"/>
    </location>
</feature>
<dbReference type="GO" id="GO:0006814">
    <property type="term" value="P:sodium ion transport"/>
    <property type="evidence" value="ECO:0007669"/>
    <property type="project" value="UniProtKB-KW"/>
</dbReference>
<feature type="transmembrane region" description="Helical" evidence="14">
    <location>
        <begin position="376"/>
        <end position="394"/>
    </location>
</feature>
<keyword evidence="4" id="KW-1003">Cell membrane</keyword>
<evidence type="ECO:0000313" key="15">
    <source>
        <dbReference type="EMBL" id="ATW26778.1"/>
    </source>
</evidence>
<evidence type="ECO:0000256" key="11">
    <source>
        <dbReference type="ARBA" id="ARBA00023201"/>
    </source>
</evidence>
<dbReference type="InterPro" id="IPR050277">
    <property type="entry name" value="Sodium:Solute_Symporter"/>
</dbReference>
<feature type="transmembrane region" description="Helical" evidence="14">
    <location>
        <begin position="167"/>
        <end position="185"/>
    </location>
</feature>
<dbReference type="PANTHER" id="PTHR48086:SF3">
    <property type="entry name" value="SODIUM_PROLINE SYMPORTER"/>
    <property type="match status" value="1"/>
</dbReference>
<keyword evidence="9" id="KW-0406">Ion transport</keyword>
<dbReference type="OrthoDB" id="9766407at2"/>
<gene>
    <name evidence="15" type="ORF">DCMF_20200</name>
</gene>
<keyword evidence="5 14" id="KW-0812">Transmembrane</keyword>
<keyword evidence="11" id="KW-0739">Sodium transport</keyword>
<dbReference type="KEGG" id="fwa:DCMF_20200"/>
<evidence type="ECO:0000256" key="2">
    <source>
        <dbReference type="ARBA" id="ARBA00006434"/>
    </source>
</evidence>
<dbReference type="RefSeq" id="WP_148136098.1">
    <property type="nucleotide sequence ID" value="NZ_CP017634.1"/>
</dbReference>
<feature type="transmembrane region" description="Helical" evidence="14">
    <location>
        <begin position="86"/>
        <end position="107"/>
    </location>
</feature>
<dbReference type="InterPro" id="IPR038377">
    <property type="entry name" value="Na/Glc_symporter_sf"/>
</dbReference>
<keyword evidence="3" id="KW-0813">Transport</keyword>
<keyword evidence="16" id="KW-1185">Reference proteome</keyword>
<dbReference type="GO" id="GO:0015293">
    <property type="term" value="F:symporter activity"/>
    <property type="evidence" value="ECO:0007669"/>
    <property type="project" value="UniProtKB-KW"/>
</dbReference>
<keyword evidence="7 14" id="KW-1133">Transmembrane helix</keyword>
<evidence type="ECO:0000256" key="3">
    <source>
        <dbReference type="ARBA" id="ARBA00022448"/>
    </source>
</evidence>
<comment type="catalytic activity">
    <reaction evidence="12">
        <text>L-proline(in) + Na(+)(in) = L-proline(out) + Na(+)(out)</text>
        <dbReference type="Rhea" id="RHEA:28967"/>
        <dbReference type="ChEBI" id="CHEBI:29101"/>
        <dbReference type="ChEBI" id="CHEBI:60039"/>
    </reaction>
</comment>
<evidence type="ECO:0000256" key="7">
    <source>
        <dbReference type="ARBA" id="ARBA00022989"/>
    </source>
</evidence>
<dbReference type="Gene3D" id="1.20.1730.10">
    <property type="entry name" value="Sodium/glucose cotransporter"/>
    <property type="match status" value="1"/>
</dbReference>
<evidence type="ECO:0000256" key="6">
    <source>
        <dbReference type="ARBA" id="ARBA00022847"/>
    </source>
</evidence>
<feature type="transmembrane region" description="Helical" evidence="14">
    <location>
        <begin position="324"/>
        <end position="355"/>
    </location>
</feature>
<dbReference type="AlphaFoldDB" id="A0A3G1KWA7"/>
<keyword evidence="6" id="KW-0769">Symport</keyword>
<evidence type="ECO:0000256" key="13">
    <source>
        <dbReference type="RuleBase" id="RU362091"/>
    </source>
</evidence>
<dbReference type="PANTHER" id="PTHR48086">
    <property type="entry name" value="SODIUM/PROLINE SYMPORTER-RELATED"/>
    <property type="match status" value="1"/>
</dbReference>
<dbReference type="InterPro" id="IPR001734">
    <property type="entry name" value="Na/solute_symporter"/>
</dbReference>
<reference evidence="15 16" key="1">
    <citation type="submission" date="2016-10" db="EMBL/GenBank/DDBJ databases">
        <title>Complete Genome Sequence of Peptococcaceae strain DCMF.</title>
        <authorList>
            <person name="Edwards R.J."/>
            <person name="Holland S.I."/>
            <person name="Deshpande N.P."/>
            <person name="Wong Y.K."/>
            <person name="Ertan H."/>
            <person name="Manefield M."/>
            <person name="Russell T.L."/>
            <person name="Lee M.J."/>
        </authorList>
    </citation>
    <scope>NUCLEOTIDE SEQUENCE [LARGE SCALE GENOMIC DNA]</scope>
    <source>
        <strain evidence="15 16">DCMF</strain>
    </source>
</reference>
<comment type="similarity">
    <text evidence="2 13">Belongs to the sodium:solute symporter (SSF) (TC 2.A.21) family.</text>
</comment>
<evidence type="ECO:0000256" key="9">
    <source>
        <dbReference type="ARBA" id="ARBA00023065"/>
    </source>
</evidence>
<protein>
    <recommendedName>
        <fullName evidence="17">Sodium:solute symporter family protein</fullName>
    </recommendedName>
</protein>
<dbReference type="GO" id="GO:0005886">
    <property type="term" value="C:plasma membrane"/>
    <property type="evidence" value="ECO:0007669"/>
    <property type="project" value="UniProtKB-SubCell"/>
</dbReference>